<feature type="domain" description="GAE" evidence="15">
    <location>
        <begin position="686"/>
        <end position="801"/>
    </location>
</feature>
<dbReference type="AlphaFoldDB" id="A0A8C3LYY5"/>
<dbReference type="GO" id="GO:0030121">
    <property type="term" value="C:AP-1 adaptor complex"/>
    <property type="evidence" value="ECO:0007669"/>
    <property type="project" value="InterPro"/>
</dbReference>
<dbReference type="GO" id="GO:0006886">
    <property type="term" value="P:intracellular protein transport"/>
    <property type="evidence" value="ECO:0007669"/>
    <property type="project" value="UniProtKB-UniRule"/>
</dbReference>
<dbReference type="Pfam" id="PF01602">
    <property type="entry name" value="Adaptin_N"/>
    <property type="match status" value="1"/>
</dbReference>
<evidence type="ECO:0000256" key="11">
    <source>
        <dbReference type="ARBA" id="ARBA00023329"/>
    </source>
</evidence>
<evidence type="ECO:0000256" key="4">
    <source>
        <dbReference type="ARBA" id="ARBA00006613"/>
    </source>
</evidence>
<dbReference type="GO" id="GO:0048471">
    <property type="term" value="C:perinuclear region of cytoplasm"/>
    <property type="evidence" value="ECO:0007669"/>
    <property type="project" value="UniProtKB-SubCell"/>
</dbReference>
<keyword evidence="11 14" id="KW-0968">Cytoplasmic vesicle</keyword>
<dbReference type="SMART" id="SM00809">
    <property type="entry name" value="Alpha_adaptinC2"/>
    <property type="match status" value="1"/>
</dbReference>
<reference evidence="16" key="1">
    <citation type="submission" date="2025-08" db="UniProtKB">
        <authorList>
            <consortium name="Ensembl"/>
        </authorList>
    </citation>
    <scope>IDENTIFICATION</scope>
</reference>
<dbReference type="PANTHER" id="PTHR22780">
    <property type="entry name" value="ADAPTIN, ALPHA/GAMMA/EPSILON"/>
    <property type="match status" value="1"/>
</dbReference>
<dbReference type="GO" id="GO:0005905">
    <property type="term" value="C:clathrin-coated pit"/>
    <property type="evidence" value="ECO:0007669"/>
    <property type="project" value="UniProtKB-KW"/>
</dbReference>
<dbReference type="FunFam" id="2.60.40.1230:FF:000002">
    <property type="entry name" value="AP-1 complex subunit gamma"/>
    <property type="match status" value="1"/>
</dbReference>
<dbReference type="InterPro" id="IPR008152">
    <property type="entry name" value="Clathrin_a/b/g-adaptin_app_Ig"/>
</dbReference>
<evidence type="ECO:0000256" key="2">
    <source>
        <dbReference type="ARBA" id="ARBA00004555"/>
    </source>
</evidence>
<organism evidence="16 17">
    <name type="scientific">Chrysolophus pictus</name>
    <name type="common">Golden pheasant</name>
    <name type="synonym">Phasianus pictus</name>
    <dbReference type="NCBI Taxonomy" id="9089"/>
    <lineage>
        <taxon>Eukaryota</taxon>
        <taxon>Metazoa</taxon>
        <taxon>Chordata</taxon>
        <taxon>Craniata</taxon>
        <taxon>Vertebrata</taxon>
        <taxon>Euteleostomi</taxon>
        <taxon>Archelosauria</taxon>
        <taxon>Archosauria</taxon>
        <taxon>Dinosauria</taxon>
        <taxon>Saurischia</taxon>
        <taxon>Theropoda</taxon>
        <taxon>Coelurosauria</taxon>
        <taxon>Aves</taxon>
        <taxon>Neognathae</taxon>
        <taxon>Galloanserae</taxon>
        <taxon>Galliformes</taxon>
        <taxon>Phasianidae</taxon>
        <taxon>Phasianinae</taxon>
        <taxon>Chrysolophus</taxon>
    </lineage>
</organism>
<keyword evidence="6" id="KW-0963">Cytoplasm</keyword>
<evidence type="ECO:0000259" key="15">
    <source>
        <dbReference type="PROSITE" id="PS50180"/>
    </source>
</evidence>
<keyword evidence="7 14" id="KW-0653">Protein transport</keyword>
<comment type="function">
    <text evidence="13">Subunit of clathrin-associated adaptor protein complex 1 that plays a role in protein sorting in the late-Golgi/trans-Golgi network (TGN) and/or endosomes. The AP complexes mediate both the recruitment of clathrin to membranes and the recognition of sorting signals within the cytosolic tails of transmembrane cargo molecules. In association with AFTPH/aftiphilin in the aftiphilin/p200/gamma-synergin complex, involved in the trafficking of transferrin from early to recycling endosomes, and the membrane trafficking of furin and the lysosomal enzyme cathepsin D between the trans-Golgi network (TGN) and endosomes.</text>
</comment>
<dbReference type="PIRSF" id="PIRSF037094">
    <property type="entry name" value="AP1_complex_gamma"/>
    <property type="match status" value="1"/>
</dbReference>
<evidence type="ECO:0000256" key="6">
    <source>
        <dbReference type="ARBA" id="ARBA00022490"/>
    </source>
</evidence>
<keyword evidence="9 14" id="KW-0472">Membrane</keyword>
<dbReference type="InterPro" id="IPR002553">
    <property type="entry name" value="Clathrin/coatomer_adapt-like_N"/>
</dbReference>
<dbReference type="InterPro" id="IPR050840">
    <property type="entry name" value="Adaptor_Complx_Large_Subunit"/>
</dbReference>
<evidence type="ECO:0000256" key="13">
    <source>
        <dbReference type="ARBA" id="ARBA00054430"/>
    </source>
</evidence>
<evidence type="ECO:0000256" key="12">
    <source>
        <dbReference type="ARBA" id="ARBA00037878"/>
    </source>
</evidence>
<evidence type="ECO:0000256" key="7">
    <source>
        <dbReference type="ARBA" id="ARBA00022927"/>
    </source>
</evidence>
<dbReference type="InterPro" id="IPR016024">
    <property type="entry name" value="ARM-type_fold"/>
</dbReference>
<evidence type="ECO:0000256" key="1">
    <source>
        <dbReference type="ARBA" id="ARBA00004145"/>
    </source>
</evidence>
<dbReference type="PROSITE" id="PS50180">
    <property type="entry name" value="GAE"/>
    <property type="match status" value="1"/>
</dbReference>
<evidence type="ECO:0000256" key="3">
    <source>
        <dbReference type="ARBA" id="ARBA00004556"/>
    </source>
</evidence>
<keyword evidence="17" id="KW-1185">Reference proteome</keyword>
<sequence>MPAPIRLRELIRTIRTARTQAEEREMIQKECAAIRSSFREEDNTYRCRNVAKLLYMHMLGYPAHFGQLECLKLIASQKFTDKRIGYLGAMLLLDERQDVHLLMTNCIKNDLNHSTQYVQGLALCTLGCMGSSEMCRDLAGEVEKLLKTSNSYLRKKAALCAVHVIRKVPELMEMFLPATKNLLNEKNHGVLHTSVVLLTEMCERSPDMLAHFRKVSLVPQLVRILKNLIMSGYSPEHDVSGISDPFLQVRILRLLRILGRNDDDSSEAMNDILAQVATNTETSKNVGNAILYETVLTIMDIKSESGLRVLAINILGRFLLNNDKNIRYVALTSLLKTVQTDHNAVQRHRSTIVDCLKDLDVSIKRRAMELSFALVNGNNVRGMMKELLYFLDSCEPEFKADCASGIFLAAEKYAPSKRWHIDTIMRVLTTAGSYVRDDAVPNLIQLITNSVEMHAYTVQRLYKAILGDYSQQPLVQVASWCIGEYGDLLVSGQCEEEEPIQVYRLLATVSSGVCDSGDVLLFVFLSFHFPCSRIKKVVSIYGSSIDVELQQRAVEYNALFKKYDHMRPALLERMPVMEKVTTNGPTEIVQTNGETETAVLETKPPHSGLQPGSQANDLLDLLGGNDITPVIPTAPTSKPASAGGELLDLLGDLNLTGSPVSAPAPQISQPPFLPDILKSATFLLSTGIPSITAYNKNGLKIDFSFERSNTNPSVTVITIQASNSTELDMTDFVFQAAVPKTFQLQLLSPSSSVIPAFNSGTITQVIKVLNPQKQQLRMRIKLTYNHKGSAMQDLAEVNNFPPQSWQ</sequence>
<comment type="similarity">
    <text evidence="4 14">Belongs to the adaptor complexes large subunit family.</text>
</comment>
<dbReference type="SUPFAM" id="SSF49348">
    <property type="entry name" value="Clathrin adaptor appendage domain"/>
    <property type="match status" value="1"/>
</dbReference>
<dbReference type="FunFam" id="1.25.10.10:FF:000030">
    <property type="entry name" value="AP-1 complex subunit gamma"/>
    <property type="match status" value="1"/>
</dbReference>
<accession>A0A8C3LYY5</accession>
<dbReference type="InterPro" id="IPR017107">
    <property type="entry name" value="AP1_complex_gsu"/>
</dbReference>
<dbReference type="InterPro" id="IPR008153">
    <property type="entry name" value="GAE_dom"/>
</dbReference>
<name>A0A8C3LYY5_CHRPC</name>
<dbReference type="Proteomes" id="UP000694543">
    <property type="component" value="Unplaced"/>
</dbReference>
<keyword evidence="8 14" id="KW-0333">Golgi apparatus</keyword>
<reference evidence="16" key="2">
    <citation type="submission" date="2025-09" db="UniProtKB">
        <authorList>
            <consortium name="Ensembl"/>
        </authorList>
    </citation>
    <scope>IDENTIFICATION</scope>
</reference>
<evidence type="ECO:0000256" key="5">
    <source>
        <dbReference type="ARBA" id="ARBA00022448"/>
    </source>
</evidence>
<comment type="subcellular location">
    <subcellularLocation>
        <location evidence="3">Cytoplasm</location>
        <location evidence="3">Perinuclear region</location>
    </subcellularLocation>
    <subcellularLocation>
        <location evidence="1">Cytoplasmic vesicle</location>
        <location evidence="1">Clathrin-coated vesicle membrane</location>
        <topology evidence="1">Peripheral membrane protein</topology>
        <orientation evidence="1">Cytoplasmic side</orientation>
    </subcellularLocation>
    <subcellularLocation>
        <location evidence="2">Golgi apparatus</location>
    </subcellularLocation>
    <subcellularLocation>
        <location evidence="12">Membrane</location>
        <location evidence="12">Coated pit</location>
    </subcellularLocation>
</comment>
<dbReference type="InterPro" id="IPR011989">
    <property type="entry name" value="ARM-like"/>
</dbReference>
<evidence type="ECO:0000313" key="17">
    <source>
        <dbReference type="Proteomes" id="UP000694543"/>
    </source>
</evidence>
<evidence type="ECO:0000313" key="16">
    <source>
        <dbReference type="Ensembl" id="ENSCPIP00010017576.1"/>
    </source>
</evidence>
<dbReference type="GO" id="GO:0016192">
    <property type="term" value="P:vesicle-mediated transport"/>
    <property type="evidence" value="ECO:0007669"/>
    <property type="project" value="InterPro"/>
</dbReference>
<evidence type="ECO:0000256" key="10">
    <source>
        <dbReference type="ARBA" id="ARBA00023176"/>
    </source>
</evidence>
<evidence type="ECO:0000256" key="9">
    <source>
        <dbReference type="ARBA" id="ARBA00023136"/>
    </source>
</evidence>
<dbReference type="Gene3D" id="2.60.40.1230">
    <property type="match status" value="1"/>
</dbReference>
<evidence type="ECO:0000256" key="8">
    <source>
        <dbReference type="ARBA" id="ARBA00023034"/>
    </source>
</evidence>
<keyword evidence="5 14" id="KW-0813">Transport</keyword>
<keyword evidence="10" id="KW-0168">Coated pit</keyword>
<dbReference type="Ensembl" id="ENSCPIT00010020906.1">
    <property type="protein sequence ID" value="ENSCPIP00010017576.1"/>
    <property type="gene ID" value="ENSCPIG00010014014.1"/>
</dbReference>
<proteinExistence type="inferred from homology"/>
<dbReference type="SUPFAM" id="SSF48371">
    <property type="entry name" value="ARM repeat"/>
    <property type="match status" value="1"/>
</dbReference>
<dbReference type="Pfam" id="PF02883">
    <property type="entry name" value="Alpha_adaptinC2"/>
    <property type="match status" value="1"/>
</dbReference>
<protein>
    <recommendedName>
        <fullName evidence="14">AP-1 complex subunit gamma</fullName>
    </recommendedName>
</protein>
<dbReference type="Gene3D" id="1.25.10.10">
    <property type="entry name" value="Leucine-rich Repeat Variant"/>
    <property type="match status" value="1"/>
</dbReference>
<evidence type="ECO:0000256" key="14">
    <source>
        <dbReference type="PIRNR" id="PIRNR037094"/>
    </source>
</evidence>
<dbReference type="InterPro" id="IPR013041">
    <property type="entry name" value="Clathrin_app_Ig-like_sf"/>
</dbReference>